<dbReference type="PROSITE" id="PS00211">
    <property type="entry name" value="ABC_TRANSPORTER_1"/>
    <property type="match status" value="1"/>
</dbReference>
<dbReference type="Proteomes" id="UP000812672">
    <property type="component" value="Unassembled WGS sequence"/>
</dbReference>
<dbReference type="EMBL" id="JAHLZF010000006">
    <property type="protein sequence ID" value="MBU6080588.1"/>
    <property type="molecule type" value="Genomic_DNA"/>
</dbReference>
<comment type="caution">
    <text evidence="11">The sequence shown here is derived from an EMBL/GenBank/DDBJ whole genome shotgun (WGS) entry which is preliminary data.</text>
</comment>
<keyword evidence="6" id="KW-0547">Nucleotide-binding</keyword>
<keyword evidence="8" id="KW-1278">Translocase</keyword>
<name>A0ABS6GQ35_9BACI</name>
<reference evidence="11 12" key="1">
    <citation type="journal article" date="2011" name="Int. J. Syst. Evol. Microbiol.">
        <title>Allobacillus halotolerans gen. nov., sp. nov. isolated from shrimp paste.</title>
        <authorList>
            <person name="Sheu S.Y."/>
            <person name="Arun A.B."/>
            <person name="Jiang S.R."/>
            <person name="Young C.C."/>
            <person name="Chen W.M."/>
        </authorList>
    </citation>
    <scope>NUCLEOTIDE SEQUENCE [LARGE SCALE GENOMIC DNA]</scope>
    <source>
        <strain evidence="11 12">LMG 24826</strain>
    </source>
</reference>
<dbReference type="CDD" id="cd03257">
    <property type="entry name" value="ABC_NikE_OppD_transporters"/>
    <property type="match status" value="1"/>
</dbReference>
<evidence type="ECO:0000259" key="10">
    <source>
        <dbReference type="PROSITE" id="PS50893"/>
    </source>
</evidence>
<evidence type="ECO:0000256" key="4">
    <source>
        <dbReference type="ARBA" id="ARBA00022475"/>
    </source>
</evidence>
<evidence type="ECO:0000256" key="6">
    <source>
        <dbReference type="ARBA" id="ARBA00022741"/>
    </source>
</evidence>
<dbReference type="Pfam" id="PF08352">
    <property type="entry name" value="oligo_HPY"/>
    <property type="match status" value="1"/>
</dbReference>
<evidence type="ECO:0000256" key="8">
    <source>
        <dbReference type="ARBA" id="ARBA00022967"/>
    </source>
</evidence>
<protein>
    <submittedName>
        <fullName evidence="11">ABC transporter ATP-binding protein</fullName>
    </submittedName>
</protein>
<keyword evidence="7 11" id="KW-0067">ATP-binding</keyword>
<keyword evidence="12" id="KW-1185">Reference proteome</keyword>
<dbReference type="PANTHER" id="PTHR43297">
    <property type="entry name" value="OLIGOPEPTIDE TRANSPORT ATP-BINDING PROTEIN APPD"/>
    <property type="match status" value="1"/>
</dbReference>
<dbReference type="InterPro" id="IPR003439">
    <property type="entry name" value="ABC_transporter-like_ATP-bd"/>
</dbReference>
<comment type="subcellular location">
    <subcellularLocation>
        <location evidence="1">Cell membrane</location>
        <topology evidence="1">Peripheral membrane protein</topology>
    </subcellularLocation>
</comment>
<dbReference type="RefSeq" id="WP_144159989.1">
    <property type="nucleotide sequence ID" value="NZ_CAUPKR010000023.1"/>
</dbReference>
<evidence type="ECO:0000256" key="1">
    <source>
        <dbReference type="ARBA" id="ARBA00004202"/>
    </source>
</evidence>
<dbReference type="InterPro" id="IPR017871">
    <property type="entry name" value="ABC_transporter-like_CS"/>
</dbReference>
<evidence type="ECO:0000256" key="5">
    <source>
        <dbReference type="ARBA" id="ARBA00022519"/>
    </source>
</evidence>
<dbReference type="InterPro" id="IPR027417">
    <property type="entry name" value="P-loop_NTPase"/>
</dbReference>
<evidence type="ECO:0000256" key="3">
    <source>
        <dbReference type="ARBA" id="ARBA00022448"/>
    </source>
</evidence>
<comment type="similarity">
    <text evidence="2">Belongs to the ABC transporter superfamily.</text>
</comment>
<evidence type="ECO:0000256" key="2">
    <source>
        <dbReference type="ARBA" id="ARBA00005417"/>
    </source>
</evidence>
<dbReference type="PANTHER" id="PTHR43297:SF14">
    <property type="entry name" value="ATPASE AAA-TYPE CORE DOMAIN-CONTAINING PROTEIN"/>
    <property type="match status" value="1"/>
</dbReference>
<evidence type="ECO:0000256" key="7">
    <source>
        <dbReference type="ARBA" id="ARBA00022840"/>
    </source>
</evidence>
<dbReference type="InterPro" id="IPR013563">
    <property type="entry name" value="Oligopep_ABC_C"/>
</dbReference>
<feature type="domain" description="ABC transporter" evidence="10">
    <location>
        <begin position="5"/>
        <end position="255"/>
    </location>
</feature>
<proteinExistence type="inferred from homology"/>
<sequence length="333" mass="36685">MSNLLNVENLEIKFRTADGTLPAVRNISFSVDREETLCIVGESGSGKSITSLSIMGLLPSNGDITKGSIYLEDENLSGKKEDEMERLRGNKLSMIFQEPMTALNPVLTIGYQLREPLIIHKNMSKKEASQASVELLDKVGIPNPKEKLNQHPHELSGGMRQRVMIAMALACEPSLLIADEPTTALDVTIQAQILDLINDLQSEIGMGVIFVTHDMGVVAEIADRVMVMYGGEVIELADVETLFDNPLHPYTKGLLDSVPDVDDVSKEINAIKGSMPSLNEEIPGCRFHPRCPFAMDICKQKEPPTFEVTSTHYSKCWLQEVNQSEPSNTVTST</sequence>
<organism evidence="11 12">
    <name type="scientific">Allobacillus halotolerans</name>
    <dbReference type="NCBI Taxonomy" id="570278"/>
    <lineage>
        <taxon>Bacteria</taxon>
        <taxon>Bacillati</taxon>
        <taxon>Bacillota</taxon>
        <taxon>Bacilli</taxon>
        <taxon>Bacillales</taxon>
        <taxon>Bacillaceae</taxon>
        <taxon>Allobacillus</taxon>
    </lineage>
</organism>
<dbReference type="Pfam" id="PF00005">
    <property type="entry name" value="ABC_tran"/>
    <property type="match status" value="1"/>
</dbReference>
<keyword evidence="5" id="KW-0997">Cell inner membrane</keyword>
<accession>A0ABS6GQ35</accession>
<dbReference type="InterPro" id="IPR003593">
    <property type="entry name" value="AAA+_ATPase"/>
</dbReference>
<keyword evidence="3" id="KW-0813">Transport</keyword>
<dbReference type="NCBIfam" id="TIGR01727">
    <property type="entry name" value="oligo_HPY"/>
    <property type="match status" value="1"/>
</dbReference>
<dbReference type="SMART" id="SM00382">
    <property type="entry name" value="AAA"/>
    <property type="match status" value="1"/>
</dbReference>
<dbReference type="GO" id="GO:0005524">
    <property type="term" value="F:ATP binding"/>
    <property type="evidence" value="ECO:0007669"/>
    <property type="project" value="UniProtKB-KW"/>
</dbReference>
<evidence type="ECO:0000256" key="9">
    <source>
        <dbReference type="ARBA" id="ARBA00023136"/>
    </source>
</evidence>
<evidence type="ECO:0000313" key="12">
    <source>
        <dbReference type="Proteomes" id="UP000812672"/>
    </source>
</evidence>
<dbReference type="InterPro" id="IPR050388">
    <property type="entry name" value="ABC_Ni/Peptide_Import"/>
</dbReference>
<gene>
    <name evidence="11" type="ORF">KQ486_06115</name>
</gene>
<keyword evidence="4" id="KW-1003">Cell membrane</keyword>
<dbReference type="PROSITE" id="PS50893">
    <property type="entry name" value="ABC_TRANSPORTER_2"/>
    <property type="match status" value="1"/>
</dbReference>
<evidence type="ECO:0000313" key="11">
    <source>
        <dbReference type="EMBL" id="MBU6080588.1"/>
    </source>
</evidence>
<dbReference type="SUPFAM" id="SSF52540">
    <property type="entry name" value="P-loop containing nucleoside triphosphate hydrolases"/>
    <property type="match status" value="1"/>
</dbReference>
<dbReference type="Gene3D" id="3.40.50.300">
    <property type="entry name" value="P-loop containing nucleotide triphosphate hydrolases"/>
    <property type="match status" value="1"/>
</dbReference>
<keyword evidence="9" id="KW-0472">Membrane</keyword>